<evidence type="ECO:0000313" key="3">
    <source>
        <dbReference type="Proteomes" id="UP000008021"/>
    </source>
</evidence>
<dbReference type="GO" id="GO:0006298">
    <property type="term" value="P:mismatch repair"/>
    <property type="evidence" value="ECO:0007669"/>
    <property type="project" value="InterPro"/>
</dbReference>
<organism evidence="2">
    <name type="scientific">Oryza meridionalis</name>
    <dbReference type="NCBI Taxonomy" id="40149"/>
    <lineage>
        <taxon>Eukaryota</taxon>
        <taxon>Viridiplantae</taxon>
        <taxon>Streptophyta</taxon>
        <taxon>Embryophyta</taxon>
        <taxon>Tracheophyta</taxon>
        <taxon>Spermatophyta</taxon>
        <taxon>Magnoliopsida</taxon>
        <taxon>Liliopsida</taxon>
        <taxon>Poales</taxon>
        <taxon>Poaceae</taxon>
        <taxon>BOP clade</taxon>
        <taxon>Oryzoideae</taxon>
        <taxon>Oryzeae</taxon>
        <taxon>Oryzinae</taxon>
        <taxon>Oryza</taxon>
    </lineage>
</organism>
<dbReference type="PANTHER" id="PTHR48448">
    <property type="entry name" value="MUTL PROTEIN ISOFORM 1"/>
    <property type="match status" value="1"/>
</dbReference>
<protein>
    <recommendedName>
        <fullName evidence="1">DNA mismatch repair protein MutS-like N-terminal domain-containing protein</fullName>
    </recommendedName>
</protein>
<evidence type="ECO:0000313" key="2">
    <source>
        <dbReference type="EnsemblPlants" id="OMERI04G15140.1"/>
    </source>
</evidence>
<dbReference type="AlphaFoldDB" id="A0A0E0DFX2"/>
<proteinExistence type="predicted"/>
<name>A0A0E0DFX2_9ORYZ</name>
<dbReference type="InterPro" id="IPR007695">
    <property type="entry name" value="DNA_mismatch_repair_MutS-lik_N"/>
</dbReference>
<reference evidence="2" key="1">
    <citation type="submission" date="2015-04" db="UniProtKB">
        <authorList>
            <consortium name="EnsemblPlants"/>
        </authorList>
    </citation>
    <scope>IDENTIFICATION</scope>
</reference>
<feature type="domain" description="DNA mismatch repair protein MutS-like N-terminal" evidence="1">
    <location>
        <begin position="129"/>
        <end position="184"/>
    </location>
</feature>
<dbReference type="EnsemblPlants" id="OMERI04G15140.1">
    <property type="protein sequence ID" value="OMERI04G15140.1"/>
    <property type="gene ID" value="OMERI04G15140"/>
</dbReference>
<dbReference type="PANTHER" id="PTHR48448:SF1">
    <property type="entry name" value="MUTL PROTEIN ISOFORM 1"/>
    <property type="match status" value="1"/>
</dbReference>
<dbReference type="InterPro" id="IPR016151">
    <property type="entry name" value="DNA_mismatch_repair_MutS_N"/>
</dbReference>
<dbReference type="HOGENOM" id="CLU_425424_0_0_1"/>
<sequence>MAMQRLLASSLVAATPRWLPVAADSFLRRRHRPRCSPLPVLLFNRRSWSKPRKVSRSISMSSRKMNKQGDLCNEGMLPHILWWKEKMERCRKPSSMQLTQRLVYSNILGLDPTLRNGSLKDGNLNTEMLQFKSKFPREVLLCRVGDFYEAVGFDACILVEHAGLNPFGGLRSDSIPKAGCPVMCIVEEIQGPTQARARKGRFISGHAHPGSPYVFGLAEVDHDVEFPDPMPVVGISRSAKGYCLISVLETMKTYSAEEGLTEEAVVTKLRICRYHHLYLHSSLRNNSSGTSRWGEFGEGGLLWGECSGKSFEWFDGNPIEELLCKVREIYGLEEKTVFRNVTVSLEGRPQPLYLGTATQIGVIPTEGIPSLLKIVLPPNFGGLPSLYIRDLLLNPPSFDVASSVQEACRLMGNITCSIPEFTCIPAAKLVKLLESKEVNHIEFCRIKNVLNEVLFMGSNAELSAILNKLLDPAAIVTGFKVEADILVNECSFISQRIAEVISLGGESDQAITSSEYIPKEFFNDMESSWKGRVKRVHFEEEFSNVDIAAEALSTAVIEDFLPIISRVKSVMSSNGSSKGEICYAKEHEAVWFKGRRFTPNVWANTPGELQIKQLKPAIDSKGRKVGEEWYTTIKGFHDLQKAIA</sequence>
<accession>A0A0E0DFX2</accession>
<reference evidence="2" key="2">
    <citation type="submission" date="2018-05" db="EMBL/GenBank/DDBJ databases">
        <title>OmerRS3 (Oryza meridionalis Reference Sequence Version 3).</title>
        <authorList>
            <person name="Zhang J."/>
            <person name="Kudrna D."/>
            <person name="Lee S."/>
            <person name="Talag J."/>
            <person name="Welchert J."/>
            <person name="Wing R.A."/>
        </authorList>
    </citation>
    <scope>NUCLEOTIDE SEQUENCE [LARGE SCALE GENOMIC DNA]</scope>
    <source>
        <strain evidence="2">cv. OR44</strain>
    </source>
</reference>
<dbReference type="Pfam" id="PF01624">
    <property type="entry name" value="MutS_I"/>
    <property type="match status" value="1"/>
</dbReference>
<dbReference type="Gramene" id="OMERI04G15140.1">
    <property type="protein sequence ID" value="OMERI04G15140.1"/>
    <property type="gene ID" value="OMERI04G15140"/>
</dbReference>
<dbReference type="Proteomes" id="UP000008021">
    <property type="component" value="Chromosome 4"/>
</dbReference>
<keyword evidence="3" id="KW-1185">Reference proteome</keyword>
<dbReference type="GO" id="GO:0030983">
    <property type="term" value="F:mismatched DNA binding"/>
    <property type="evidence" value="ECO:0007669"/>
    <property type="project" value="InterPro"/>
</dbReference>
<dbReference type="InterPro" id="IPR053276">
    <property type="entry name" value="MtDNA_mismatch_repair_MutS"/>
</dbReference>
<evidence type="ECO:0000259" key="1">
    <source>
        <dbReference type="Pfam" id="PF01624"/>
    </source>
</evidence>
<dbReference type="GO" id="GO:0005524">
    <property type="term" value="F:ATP binding"/>
    <property type="evidence" value="ECO:0007669"/>
    <property type="project" value="InterPro"/>
</dbReference>
<dbReference type="SUPFAM" id="SSF55271">
    <property type="entry name" value="DNA repair protein MutS, domain I"/>
    <property type="match status" value="1"/>
</dbReference>
<dbReference type="Gene3D" id="3.40.1170.10">
    <property type="entry name" value="DNA repair protein MutS, domain I"/>
    <property type="match status" value="1"/>
</dbReference>